<dbReference type="Proteomes" id="UP000585474">
    <property type="component" value="Unassembled WGS sequence"/>
</dbReference>
<name>A0A7J0FT17_9ERIC</name>
<dbReference type="InterPro" id="IPR013785">
    <property type="entry name" value="Aldolase_TIM"/>
</dbReference>
<dbReference type="InterPro" id="IPR050073">
    <property type="entry name" value="2-IPM_HCS-like"/>
</dbReference>
<evidence type="ECO:0000259" key="2">
    <source>
        <dbReference type="Pfam" id="PF00682"/>
    </source>
</evidence>
<dbReference type="OrthoDB" id="2015253at2759"/>
<dbReference type="EMBL" id="BJWL01000015">
    <property type="protein sequence ID" value="GFZ01849.1"/>
    <property type="molecule type" value="Genomic_DNA"/>
</dbReference>
<comment type="caution">
    <text evidence="3">The sequence shown here is derived from an EMBL/GenBank/DDBJ whole genome shotgun (WGS) entry which is preliminary data.</text>
</comment>
<dbReference type="SUPFAM" id="SSF51569">
    <property type="entry name" value="Aldolase"/>
    <property type="match status" value="1"/>
</dbReference>
<sequence>MAGSWRRAAGLSPQPHHRPPLLPCLRHHAARRRAIPVASMTSKEKLNIARQLAKLGVDIIEVGFPAASKDDLEAVKMIAKDVGNEIDANGCVPLICGLSRYSYEAQTEEDEGGGGGDGEEYGELYAEFGVP</sequence>
<dbReference type="InterPro" id="IPR000891">
    <property type="entry name" value="PYR_CT"/>
</dbReference>
<dbReference type="PANTHER" id="PTHR10277">
    <property type="entry name" value="HOMOCITRATE SYNTHASE-RELATED"/>
    <property type="match status" value="1"/>
</dbReference>
<dbReference type="GO" id="GO:0009507">
    <property type="term" value="C:chloroplast"/>
    <property type="evidence" value="ECO:0007669"/>
    <property type="project" value="TreeGrafter"/>
</dbReference>
<dbReference type="PANTHER" id="PTHR10277:SF9">
    <property type="entry name" value="2-ISOPROPYLMALATE SYNTHASE 1, CHLOROPLASTIC-RELATED"/>
    <property type="match status" value="1"/>
</dbReference>
<feature type="domain" description="Pyruvate carboxyltransferase" evidence="2">
    <location>
        <begin position="38"/>
        <end position="85"/>
    </location>
</feature>
<proteinExistence type="predicted"/>
<keyword evidence="4" id="KW-1185">Reference proteome</keyword>
<dbReference type="AlphaFoldDB" id="A0A7J0FT17"/>
<feature type="region of interest" description="Disordered" evidence="1">
    <location>
        <begin position="1"/>
        <end position="21"/>
    </location>
</feature>
<evidence type="ECO:0000313" key="3">
    <source>
        <dbReference type="EMBL" id="GFZ01849.1"/>
    </source>
</evidence>
<evidence type="ECO:0000313" key="4">
    <source>
        <dbReference type="Proteomes" id="UP000585474"/>
    </source>
</evidence>
<accession>A0A7J0FT17</accession>
<dbReference type="GO" id="GO:0003852">
    <property type="term" value="F:2-isopropylmalate synthase activity"/>
    <property type="evidence" value="ECO:0007669"/>
    <property type="project" value="TreeGrafter"/>
</dbReference>
<dbReference type="GO" id="GO:0009098">
    <property type="term" value="P:L-leucine biosynthetic process"/>
    <property type="evidence" value="ECO:0007669"/>
    <property type="project" value="TreeGrafter"/>
</dbReference>
<evidence type="ECO:0000256" key="1">
    <source>
        <dbReference type="SAM" id="MobiDB-lite"/>
    </source>
</evidence>
<gene>
    <name evidence="3" type="ORF">Acr_15g0004580</name>
</gene>
<protein>
    <submittedName>
        <fullName evidence="3">Methylthioalkylmalate synthase-like 4</fullName>
    </submittedName>
</protein>
<reference evidence="3 4" key="1">
    <citation type="submission" date="2019-07" db="EMBL/GenBank/DDBJ databases">
        <title>De Novo Assembly of kiwifruit Actinidia rufa.</title>
        <authorList>
            <person name="Sugita-Konishi S."/>
            <person name="Sato K."/>
            <person name="Mori E."/>
            <person name="Abe Y."/>
            <person name="Kisaki G."/>
            <person name="Hamano K."/>
            <person name="Suezawa K."/>
            <person name="Otani M."/>
            <person name="Fukuda T."/>
            <person name="Manabe T."/>
            <person name="Gomi K."/>
            <person name="Tabuchi M."/>
            <person name="Akimitsu K."/>
            <person name="Kataoka I."/>
        </authorList>
    </citation>
    <scope>NUCLEOTIDE SEQUENCE [LARGE SCALE GENOMIC DNA]</scope>
    <source>
        <strain evidence="4">cv. Fuchu</strain>
    </source>
</reference>
<dbReference type="Pfam" id="PF00682">
    <property type="entry name" value="HMGL-like"/>
    <property type="match status" value="1"/>
</dbReference>
<organism evidence="3 4">
    <name type="scientific">Actinidia rufa</name>
    <dbReference type="NCBI Taxonomy" id="165716"/>
    <lineage>
        <taxon>Eukaryota</taxon>
        <taxon>Viridiplantae</taxon>
        <taxon>Streptophyta</taxon>
        <taxon>Embryophyta</taxon>
        <taxon>Tracheophyta</taxon>
        <taxon>Spermatophyta</taxon>
        <taxon>Magnoliopsida</taxon>
        <taxon>eudicotyledons</taxon>
        <taxon>Gunneridae</taxon>
        <taxon>Pentapetalae</taxon>
        <taxon>asterids</taxon>
        <taxon>Ericales</taxon>
        <taxon>Actinidiaceae</taxon>
        <taxon>Actinidia</taxon>
    </lineage>
</organism>
<dbReference type="Gene3D" id="3.20.20.70">
    <property type="entry name" value="Aldolase class I"/>
    <property type="match status" value="1"/>
</dbReference>